<evidence type="ECO:0000313" key="7">
    <source>
        <dbReference type="EMBL" id="GAA0587604.1"/>
    </source>
</evidence>
<evidence type="ECO:0000256" key="2">
    <source>
        <dbReference type="ARBA" id="ARBA00022723"/>
    </source>
</evidence>
<dbReference type="Pfam" id="PF00753">
    <property type="entry name" value="Lactamase_B"/>
    <property type="match status" value="1"/>
</dbReference>
<evidence type="ECO:0000259" key="6">
    <source>
        <dbReference type="SMART" id="SM00849"/>
    </source>
</evidence>
<evidence type="ECO:0000256" key="3">
    <source>
        <dbReference type="ARBA" id="ARBA00022801"/>
    </source>
</evidence>
<keyword evidence="8" id="KW-1185">Reference proteome</keyword>
<evidence type="ECO:0000256" key="5">
    <source>
        <dbReference type="SAM" id="SignalP"/>
    </source>
</evidence>
<dbReference type="RefSeq" id="WP_343895911.1">
    <property type="nucleotide sequence ID" value="NZ_BAAAFZ010000038.1"/>
</dbReference>
<keyword evidence="4" id="KW-0862">Zinc</keyword>
<dbReference type="Gene3D" id="3.60.15.10">
    <property type="entry name" value="Ribonuclease Z/Hydroxyacylglutathione hydrolase-like"/>
    <property type="match status" value="1"/>
</dbReference>
<comment type="similarity">
    <text evidence="1">Belongs to the metallo-beta-lactamase superfamily.</text>
</comment>
<dbReference type="PANTHER" id="PTHR42978:SF6">
    <property type="entry name" value="QUORUM-QUENCHING LACTONASE YTNP-RELATED"/>
    <property type="match status" value="1"/>
</dbReference>
<dbReference type="InterPro" id="IPR051013">
    <property type="entry name" value="MBL_superfamily_lactonases"/>
</dbReference>
<feature type="domain" description="Metallo-beta-lactamase" evidence="6">
    <location>
        <begin position="98"/>
        <end position="302"/>
    </location>
</feature>
<evidence type="ECO:0000256" key="4">
    <source>
        <dbReference type="ARBA" id="ARBA00022833"/>
    </source>
</evidence>
<dbReference type="SMART" id="SM00849">
    <property type="entry name" value="Lactamase_B"/>
    <property type="match status" value="1"/>
</dbReference>
<feature type="chain" id="PRO_5045234001" evidence="5">
    <location>
        <begin position="18"/>
        <end position="325"/>
    </location>
</feature>
<sequence>MVSERRSFILAATTALAAPALVRGASAQQQQPAASAAAPPAAPKFHKMTVGSLPVAIVQDGSNRRADATQGFVPGVSAESVSAALAAAGTPGPGLDNPYNQTAVQTRAGLVLLDTGFGQGAPPGTGQMPAAMRAAGYDPAAVRTVVISHFHGDHVGGLLAPDGTPAFPNAAIKVPEAEWTFWNDTGEEARASEARKPGFANARRRFAPYADKVERFRPGAEVAPGVTALDTRGHSPGHVSFLIADGAAQCLVIGDAITTPALFMANPEWYPMFDMDPAQAVETRKKLLERAATERMTVVGYHFPFPATGRVEKAGTGYRLVPSGA</sequence>
<dbReference type="PROSITE" id="PS51318">
    <property type="entry name" value="TAT"/>
    <property type="match status" value="1"/>
</dbReference>
<gene>
    <name evidence="7" type="ORF">GCM10009416_27690</name>
</gene>
<dbReference type="InterPro" id="IPR001279">
    <property type="entry name" value="Metallo-B-lactamas"/>
</dbReference>
<reference evidence="7 8" key="1">
    <citation type="journal article" date="2019" name="Int. J. Syst. Evol. Microbiol.">
        <title>The Global Catalogue of Microorganisms (GCM) 10K type strain sequencing project: providing services to taxonomists for standard genome sequencing and annotation.</title>
        <authorList>
            <consortium name="The Broad Institute Genomics Platform"/>
            <consortium name="The Broad Institute Genome Sequencing Center for Infectious Disease"/>
            <person name="Wu L."/>
            <person name="Ma J."/>
        </authorList>
    </citation>
    <scope>NUCLEOTIDE SEQUENCE [LARGE SCALE GENOMIC DNA]</scope>
    <source>
        <strain evidence="7 8">JCM 9933</strain>
    </source>
</reference>
<dbReference type="SUPFAM" id="SSF56281">
    <property type="entry name" value="Metallo-hydrolase/oxidoreductase"/>
    <property type="match status" value="1"/>
</dbReference>
<evidence type="ECO:0000256" key="1">
    <source>
        <dbReference type="ARBA" id="ARBA00007749"/>
    </source>
</evidence>
<dbReference type="EMBL" id="BAAAFZ010000038">
    <property type="protein sequence ID" value="GAA0587604.1"/>
    <property type="molecule type" value="Genomic_DNA"/>
</dbReference>
<dbReference type="PANTHER" id="PTHR42978">
    <property type="entry name" value="QUORUM-QUENCHING LACTONASE YTNP-RELATED-RELATED"/>
    <property type="match status" value="1"/>
</dbReference>
<organism evidence="7 8">
    <name type="scientific">Craurococcus roseus</name>
    <dbReference type="NCBI Taxonomy" id="77585"/>
    <lineage>
        <taxon>Bacteria</taxon>
        <taxon>Pseudomonadati</taxon>
        <taxon>Pseudomonadota</taxon>
        <taxon>Alphaproteobacteria</taxon>
        <taxon>Acetobacterales</taxon>
        <taxon>Acetobacteraceae</taxon>
        <taxon>Craurococcus</taxon>
    </lineage>
</organism>
<comment type="caution">
    <text evidence="7">The sequence shown here is derived from an EMBL/GenBank/DDBJ whole genome shotgun (WGS) entry which is preliminary data.</text>
</comment>
<feature type="signal peptide" evidence="5">
    <location>
        <begin position="1"/>
        <end position="17"/>
    </location>
</feature>
<dbReference type="InterPro" id="IPR006311">
    <property type="entry name" value="TAT_signal"/>
</dbReference>
<proteinExistence type="inferred from homology"/>
<dbReference type="InterPro" id="IPR036866">
    <property type="entry name" value="RibonucZ/Hydroxyglut_hydro"/>
</dbReference>
<keyword evidence="2" id="KW-0479">Metal-binding</keyword>
<accession>A0ABN1FC10</accession>
<evidence type="ECO:0000313" key="8">
    <source>
        <dbReference type="Proteomes" id="UP001501588"/>
    </source>
</evidence>
<protein>
    <submittedName>
        <fullName evidence="7">MBL fold metallo-hydrolase</fullName>
    </submittedName>
</protein>
<dbReference type="CDD" id="cd07720">
    <property type="entry name" value="OPHC2-like_MBL-fold"/>
    <property type="match status" value="1"/>
</dbReference>
<name>A0ABN1FC10_9PROT</name>
<keyword evidence="3" id="KW-0378">Hydrolase</keyword>
<keyword evidence="5" id="KW-0732">Signal</keyword>
<dbReference type="Proteomes" id="UP001501588">
    <property type="component" value="Unassembled WGS sequence"/>
</dbReference>